<keyword evidence="3" id="KW-1185">Reference proteome</keyword>
<dbReference type="Gene3D" id="1.10.8.10">
    <property type="entry name" value="DNA helicase RuvA subunit, C-terminal domain"/>
    <property type="match status" value="1"/>
</dbReference>
<comment type="caution">
    <text evidence="2">The sequence shown here is derived from an EMBL/GenBank/DDBJ whole genome shotgun (WGS) entry which is preliminary data.</text>
</comment>
<gene>
    <name evidence="2" type="ORF">NEOLI_000731</name>
</gene>
<dbReference type="STRING" id="1198029.A0A1U7LW82"/>
<reference evidence="2 3" key="1">
    <citation type="submission" date="2016-04" db="EMBL/GenBank/DDBJ databases">
        <title>Evolutionary innovation and constraint leading to complex multicellularity in the Ascomycota.</title>
        <authorList>
            <person name="Cisse O."/>
            <person name="Nguyen A."/>
            <person name="Hewitt D.A."/>
            <person name="Jedd G."/>
            <person name="Stajich J.E."/>
        </authorList>
    </citation>
    <scope>NUCLEOTIDE SEQUENCE [LARGE SCALE GENOMIC DNA]</scope>
    <source>
        <strain evidence="2 3">DAH-3</strain>
    </source>
</reference>
<evidence type="ECO:0000313" key="3">
    <source>
        <dbReference type="Proteomes" id="UP000186594"/>
    </source>
</evidence>
<evidence type="ECO:0000259" key="1">
    <source>
        <dbReference type="Pfam" id="PF09288"/>
    </source>
</evidence>
<dbReference type="AlphaFoldDB" id="A0A1U7LW82"/>
<feature type="domain" description="Ubiquitin-conjugating enzyme C-terminal fungi" evidence="1">
    <location>
        <begin position="33"/>
        <end position="84"/>
    </location>
</feature>
<evidence type="ECO:0000313" key="2">
    <source>
        <dbReference type="EMBL" id="OLL26940.1"/>
    </source>
</evidence>
<dbReference type="InterPro" id="IPR015368">
    <property type="entry name" value="UBA_C_fun"/>
</dbReference>
<protein>
    <submittedName>
        <fullName evidence="2">Ubiquitin-conjugating enzyme E2 1</fullName>
    </submittedName>
</protein>
<accession>A0A1U7LW82</accession>
<proteinExistence type="predicted"/>
<sequence>MTRSHYIKDRKSFDETAQYWAENYACGDNPKIDPIELYGLDRESVSDFENMGFTQEKVIEAMRSLNIRNAQGREQEKVLEILLKESSS</sequence>
<dbReference type="InterPro" id="IPR009060">
    <property type="entry name" value="UBA-like_sf"/>
</dbReference>
<dbReference type="Proteomes" id="UP000186594">
    <property type="component" value="Unassembled WGS sequence"/>
</dbReference>
<dbReference type="CDD" id="cd14311">
    <property type="entry name" value="UBA_II_E2_UBC1"/>
    <property type="match status" value="1"/>
</dbReference>
<dbReference type="SUPFAM" id="SSF46934">
    <property type="entry name" value="UBA-like"/>
    <property type="match status" value="1"/>
</dbReference>
<dbReference type="Pfam" id="PF09288">
    <property type="entry name" value="UBA_3"/>
    <property type="match status" value="1"/>
</dbReference>
<dbReference type="OrthoDB" id="9993688at2759"/>
<organism evidence="2 3">
    <name type="scientific">Neolecta irregularis (strain DAH-3)</name>
    <dbReference type="NCBI Taxonomy" id="1198029"/>
    <lineage>
        <taxon>Eukaryota</taxon>
        <taxon>Fungi</taxon>
        <taxon>Dikarya</taxon>
        <taxon>Ascomycota</taxon>
        <taxon>Taphrinomycotina</taxon>
        <taxon>Neolectales</taxon>
        <taxon>Neolectaceae</taxon>
        <taxon>Neolecta</taxon>
    </lineage>
</organism>
<dbReference type="EMBL" id="LXFE01000132">
    <property type="protein sequence ID" value="OLL26940.1"/>
    <property type="molecule type" value="Genomic_DNA"/>
</dbReference>
<name>A0A1U7LW82_NEOID</name>